<dbReference type="AlphaFoldDB" id="A0A1I4Z3D6"/>
<evidence type="ECO:0000256" key="1">
    <source>
        <dbReference type="SAM" id="Phobius"/>
    </source>
</evidence>
<reference evidence="3" key="1">
    <citation type="submission" date="2016-10" db="EMBL/GenBank/DDBJ databases">
        <authorList>
            <person name="Varghese N."/>
            <person name="Submissions S."/>
        </authorList>
    </citation>
    <scope>NUCLEOTIDE SEQUENCE [LARGE SCALE GENOMIC DNA]</scope>
    <source>
        <strain evidence="3">DSM 4002</strain>
    </source>
</reference>
<feature type="transmembrane region" description="Helical" evidence="1">
    <location>
        <begin position="30"/>
        <end position="51"/>
    </location>
</feature>
<evidence type="ECO:0008006" key="4">
    <source>
        <dbReference type="Google" id="ProtNLM"/>
    </source>
</evidence>
<protein>
    <recommendedName>
        <fullName evidence="4">Nitrogen regulatory IIA protein</fullName>
    </recommendedName>
</protein>
<keyword evidence="1" id="KW-0472">Membrane</keyword>
<accession>A0A1I4Z3D6</accession>
<name>A0A1I4Z3D6_9FLAO</name>
<gene>
    <name evidence="2" type="ORF">SAMN05444143_11372</name>
</gene>
<organism evidence="2 3">
    <name type="scientific">Flavobacterium succinicans</name>
    <dbReference type="NCBI Taxonomy" id="29536"/>
    <lineage>
        <taxon>Bacteria</taxon>
        <taxon>Pseudomonadati</taxon>
        <taxon>Bacteroidota</taxon>
        <taxon>Flavobacteriia</taxon>
        <taxon>Flavobacteriales</taxon>
        <taxon>Flavobacteriaceae</taxon>
        <taxon>Flavobacterium</taxon>
    </lineage>
</organism>
<dbReference type="Proteomes" id="UP000182961">
    <property type="component" value="Unassembled WGS sequence"/>
</dbReference>
<evidence type="ECO:0000313" key="3">
    <source>
        <dbReference type="Proteomes" id="UP000182961"/>
    </source>
</evidence>
<evidence type="ECO:0000313" key="2">
    <source>
        <dbReference type="EMBL" id="SFN44786.1"/>
    </source>
</evidence>
<keyword evidence="1" id="KW-0812">Transmembrane</keyword>
<keyword evidence="3" id="KW-1185">Reference proteome</keyword>
<dbReference type="EMBL" id="FOUT01000013">
    <property type="protein sequence ID" value="SFN44786.1"/>
    <property type="molecule type" value="Genomic_DNA"/>
</dbReference>
<dbReference type="RefSeq" id="WP_024981718.1">
    <property type="nucleotide sequence ID" value="NZ_CBCRUM010000017.1"/>
</dbReference>
<proteinExistence type="predicted"/>
<sequence length="95" mass="11425">MKKLRTTMDRYFDKLDERWRVLPIQKQHQCMLYFFVGYLLLTAGVIGKVWYETSKSRNDIGIEHIENPIHKKNESPTKLQDTLTTIYKNKIYESK</sequence>
<keyword evidence="1" id="KW-1133">Transmembrane helix</keyword>